<reference evidence="1 2" key="1">
    <citation type="submission" date="2017-03" db="EMBL/GenBank/DDBJ databases">
        <title>Genome sequence of Clostridium oryzae DSM 28571.</title>
        <authorList>
            <person name="Poehlein A."/>
            <person name="Daniel R."/>
        </authorList>
    </citation>
    <scope>NUCLEOTIDE SEQUENCE [LARGE SCALE GENOMIC DNA]</scope>
    <source>
        <strain evidence="1 2">DSM 28571</strain>
    </source>
</reference>
<proteinExistence type="predicted"/>
<dbReference type="AlphaFoldDB" id="A0A1V4IYE5"/>
<gene>
    <name evidence="1" type="ORF">CLORY_04220</name>
</gene>
<sequence length="601" mass="68378">MTSNIYLIICTIKTTDCKYIQQKLVQSVNKGGKHMSYKNFNLAVYCPVGNLNAIKDIESFKEKFSFLEKHLKIDKFYLETFRSFETIDKDKMLKIKEFFNSKGIKTSGGITTAADERTGGFDSLCYTRESDRNKLKEIAEFTAKIFDEIILDDFYFTNCKCESCIEAKGDRSWSEFRTELMKEVSENLIIKPAKAVNPKINLIIKYPNWYEHYQETGYNLADEPHQFDMIYTGTETRDSQYAQQHLPRYLSYFIMRYLENVKPGKNGGGWFDPFECSYNLNSYVEQARLTLFSKAREVTLFCLGALLDEDSSMFAPLAGNTFDAMDKYLSSLGKPVGAATYIPYHSSGEDFLHNYIGMLGIPLEPYPEFPSESKTIFLTENAAKDTKLINKIHDKLLKGGNVVVTSGLVKVLQGRGFDKLTTVRDAGRKFNVTQYAISDEGVSFKHTVTSDKPVLVPKLEFCTNDIWELVAGMGVQNNLPILLRTAYGKGNLFILTIPDDFGAMYHYPKEVLKTIREAITADIPVMLDSESNVGLFTYDNDSFIVESFLPHSQNINVIVKTPDAVLIDLARNIEIKGRTEKNRTIFSIEIHPLGCKFFKLI</sequence>
<evidence type="ECO:0000313" key="2">
    <source>
        <dbReference type="Proteomes" id="UP000190080"/>
    </source>
</evidence>
<organism evidence="1 2">
    <name type="scientific">Clostridium oryzae</name>
    <dbReference type="NCBI Taxonomy" id="1450648"/>
    <lineage>
        <taxon>Bacteria</taxon>
        <taxon>Bacillati</taxon>
        <taxon>Bacillota</taxon>
        <taxon>Clostridia</taxon>
        <taxon>Eubacteriales</taxon>
        <taxon>Clostridiaceae</taxon>
        <taxon>Clostridium</taxon>
    </lineage>
</organism>
<accession>A0A1V4IYE5</accession>
<evidence type="ECO:0008006" key="3">
    <source>
        <dbReference type="Google" id="ProtNLM"/>
    </source>
</evidence>
<dbReference type="EMBL" id="MZGV01000002">
    <property type="protein sequence ID" value="OPJ64913.1"/>
    <property type="molecule type" value="Genomic_DNA"/>
</dbReference>
<protein>
    <recommendedName>
        <fullName evidence="3">Permease</fullName>
    </recommendedName>
</protein>
<name>A0A1V4IYE5_9CLOT</name>
<comment type="caution">
    <text evidence="1">The sequence shown here is derived from an EMBL/GenBank/DDBJ whole genome shotgun (WGS) entry which is preliminary data.</text>
</comment>
<dbReference type="Proteomes" id="UP000190080">
    <property type="component" value="Unassembled WGS sequence"/>
</dbReference>
<keyword evidence="2" id="KW-1185">Reference proteome</keyword>
<evidence type="ECO:0000313" key="1">
    <source>
        <dbReference type="EMBL" id="OPJ64913.1"/>
    </source>
</evidence>
<dbReference type="STRING" id="1450648.CLORY_04220"/>